<gene>
    <name evidence="11" type="ORF">J2T07_001183</name>
</gene>
<dbReference type="Gene3D" id="3.30.2350.10">
    <property type="entry name" value="Pseudouridine synthase"/>
    <property type="match status" value="1"/>
</dbReference>
<keyword evidence="1" id="KW-0819">tRNA processing</keyword>
<dbReference type="PANTHER" id="PTHR21600:SF56">
    <property type="entry name" value="TRNA PSEUDOURIDINE SYNTHASE C"/>
    <property type="match status" value="1"/>
</dbReference>
<evidence type="ECO:0000313" key="11">
    <source>
        <dbReference type="EMBL" id="MDQ0009006.1"/>
    </source>
</evidence>
<dbReference type="Pfam" id="PF00849">
    <property type="entry name" value="PseudoU_synth_2"/>
    <property type="match status" value="1"/>
</dbReference>
<dbReference type="InterPro" id="IPR006224">
    <property type="entry name" value="PsdUridine_synth_RluA-like_CS"/>
</dbReference>
<dbReference type="SUPFAM" id="SSF55120">
    <property type="entry name" value="Pseudouridine synthase"/>
    <property type="match status" value="1"/>
</dbReference>
<comment type="caution">
    <text evidence="11">The sequence shown here is derived from an EMBL/GenBank/DDBJ whole genome shotgun (WGS) entry which is preliminary data.</text>
</comment>
<sequence>MLEILYQDDDIVAVNKPANLAVHRSKFVGPDDAFLIDLLREQVEGRLHLAHRLDRATSGVLLVARSPEVAGQLGEQFMGRSVRKRYLAVVRGWPEPEEGTVDYPLPGSRDTGPRRDASTDYRRLATIEVDIPLGRYEKQRYALAAAEPRTGRFRQIRKHFAHIHHPIVGDSQHGRGDHNRLFKQHFASHRLLLHAAALSFVHPVDGRQLTLQASLDDTWLKLLERFAWTKAFTNWRDTVYASRRSMPSVVPLLESVPPCSS</sequence>
<comment type="catalytic activity">
    <reaction evidence="3">
        <text>uridine(65) in tRNA = pseudouridine(65) in tRNA</text>
        <dbReference type="Rhea" id="RHEA:42536"/>
        <dbReference type="Rhea" id="RHEA-COMP:10103"/>
        <dbReference type="Rhea" id="RHEA-COMP:10104"/>
        <dbReference type="ChEBI" id="CHEBI:65314"/>
        <dbReference type="ChEBI" id="CHEBI:65315"/>
        <dbReference type="EC" id="5.4.99.26"/>
    </reaction>
</comment>
<protein>
    <recommendedName>
        <fullName evidence="6">tRNA pseudouridine synthase C</fullName>
        <ecNumber evidence="5">5.4.99.26</ecNumber>
    </recommendedName>
    <alternativeName>
        <fullName evidence="8">tRNA pseudouridine(65) synthase</fullName>
    </alternativeName>
    <alternativeName>
        <fullName evidence="9">tRNA pseudouridylate synthase C</fullName>
    </alternativeName>
    <alternativeName>
        <fullName evidence="7">tRNA-uridine isomerase C</fullName>
    </alternativeName>
</protein>
<evidence type="ECO:0000256" key="1">
    <source>
        <dbReference type="ARBA" id="ARBA00022694"/>
    </source>
</evidence>
<dbReference type="RefSeq" id="WP_306848170.1">
    <property type="nucleotide sequence ID" value="NZ_JAUSSK010000002.1"/>
</dbReference>
<dbReference type="InterPro" id="IPR006145">
    <property type="entry name" value="PsdUridine_synth_RsuA/RluA"/>
</dbReference>
<name>A0ABT9SX95_9GAMM</name>
<feature type="domain" description="Pseudouridine synthase RsuA/RluA-like" evidence="10">
    <location>
        <begin position="11"/>
        <end position="162"/>
    </location>
</feature>
<keyword evidence="2 11" id="KW-0413">Isomerase</keyword>
<dbReference type="InterPro" id="IPR020103">
    <property type="entry name" value="PsdUridine_synth_cat_dom_sf"/>
</dbReference>
<dbReference type="InterPro" id="IPR050188">
    <property type="entry name" value="RluA_PseudoU_synthase"/>
</dbReference>
<dbReference type="GO" id="GO:0160149">
    <property type="term" value="F:tRNA pseudouridine(65) synthase activity"/>
    <property type="evidence" value="ECO:0007669"/>
    <property type="project" value="UniProtKB-EC"/>
</dbReference>
<evidence type="ECO:0000259" key="10">
    <source>
        <dbReference type="Pfam" id="PF00849"/>
    </source>
</evidence>
<dbReference type="PANTHER" id="PTHR21600">
    <property type="entry name" value="MITOCHONDRIAL RNA PSEUDOURIDINE SYNTHASE"/>
    <property type="match status" value="1"/>
</dbReference>
<dbReference type="PROSITE" id="PS01129">
    <property type="entry name" value="PSI_RLU"/>
    <property type="match status" value="1"/>
</dbReference>
<proteinExistence type="predicted"/>
<organism evidence="11 12">
    <name type="scientific">Luteibacter jiangsuensis</name>
    <dbReference type="NCBI Taxonomy" id="637577"/>
    <lineage>
        <taxon>Bacteria</taxon>
        <taxon>Pseudomonadati</taxon>
        <taxon>Pseudomonadota</taxon>
        <taxon>Gammaproteobacteria</taxon>
        <taxon>Lysobacterales</taxon>
        <taxon>Rhodanobacteraceae</taxon>
        <taxon>Luteibacter</taxon>
    </lineage>
</organism>
<evidence type="ECO:0000256" key="9">
    <source>
        <dbReference type="ARBA" id="ARBA00043049"/>
    </source>
</evidence>
<dbReference type="EMBL" id="JAUSSK010000002">
    <property type="protein sequence ID" value="MDQ0009006.1"/>
    <property type="molecule type" value="Genomic_DNA"/>
</dbReference>
<evidence type="ECO:0000256" key="7">
    <source>
        <dbReference type="ARBA" id="ARBA00041803"/>
    </source>
</evidence>
<evidence type="ECO:0000256" key="6">
    <source>
        <dbReference type="ARBA" id="ARBA00040675"/>
    </source>
</evidence>
<evidence type="ECO:0000256" key="4">
    <source>
        <dbReference type="ARBA" id="ARBA00037670"/>
    </source>
</evidence>
<keyword evidence="12" id="KW-1185">Reference proteome</keyword>
<reference evidence="11 12" key="1">
    <citation type="submission" date="2023-07" db="EMBL/GenBank/DDBJ databases">
        <title>Sorghum-associated microbial communities from plants grown in Nebraska, USA.</title>
        <authorList>
            <person name="Schachtman D."/>
        </authorList>
    </citation>
    <scope>NUCLEOTIDE SEQUENCE [LARGE SCALE GENOMIC DNA]</scope>
    <source>
        <strain evidence="11 12">CC60</strain>
    </source>
</reference>
<evidence type="ECO:0000256" key="8">
    <source>
        <dbReference type="ARBA" id="ARBA00041975"/>
    </source>
</evidence>
<comment type="function">
    <text evidence="4">Responsible for synthesis of pseudouridine from uracil-65 in transfer RNAs.</text>
</comment>
<dbReference type="Proteomes" id="UP001237737">
    <property type="component" value="Unassembled WGS sequence"/>
</dbReference>
<evidence type="ECO:0000256" key="2">
    <source>
        <dbReference type="ARBA" id="ARBA00023235"/>
    </source>
</evidence>
<evidence type="ECO:0000256" key="3">
    <source>
        <dbReference type="ARBA" id="ARBA00036607"/>
    </source>
</evidence>
<accession>A0ABT9SX95</accession>
<evidence type="ECO:0000256" key="5">
    <source>
        <dbReference type="ARBA" id="ARBA00038943"/>
    </source>
</evidence>
<dbReference type="EC" id="5.4.99.26" evidence="5"/>
<evidence type="ECO:0000313" key="12">
    <source>
        <dbReference type="Proteomes" id="UP001237737"/>
    </source>
</evidence>